<organism evidence="2 3">
    <name type="scientific">Stenotrophomonas phage Ponderosa</name>
    <dbReference type="NCBI Taxonomy" id="2591103"/>
    <lineage>
        <taxon>Viruses</taxon>
        <taxon>Duplodnaviria</taxon>
        <taxon>Heunggongvirae</taxon>
        <taxon>Uroviricota</taxon>
        <taxon>Caudoviricetes</taxon>
        <taxon>Autographivirales</taxon>
        <taxon>Autonotataviridae</taxon>
        <taxon>Gujervirinae</taxon>
        <taxon>Ponderosavirus</taxon>
        <taxon>Ponderosavirus ponderosa</taxon>
    </lineage>
</organism>
<gene>
    <name evidence="2" type="ORF">CPT_Ponderosa_041</name>
</gene>
<evidence type="ECO:0000313" key="2">
    <source>
        <dbReference type="EMBL" id="QEG09758.1"/>
    </source>
</evidence>
<protein>
    <submittedName>
        <fullName evidence="2">Internal virion protein</fullName>
    </submittedName>
</protein>
<sequence>MDGLGTILQANNIHRVAKAKYEQAYKTQQASNQLKAAQGNLANWSRSLGNRRRIEAAELEYNRGMEQLSHETRQMGKQRSNLTLAMAEEQGAISARAAMAGVGGSTIDAMDMLVSLQGATNEEELDQAINQMVHFGKQNMVTGLMNQYMATDKTQTMMDFDYTKHIEPKPMKRRLGKLIGVAVATYFGGPMAGEAVSNFAVGEWQATNADFQGMNKNFGQAMSNGMQAWQDTSDRGGAWGRDVMRGFRASGGGTDGYKPSGGANISKGAGGANKKSWFGKGK</sequence>
<evidence type="ECO:0000313" key="3">
    <source>
        <dbReference type="Proteomes" id="UP000325277"/>
    </source>
</evidence>
<dbReference type="EMBL" id="MK903280">
    <property type="protein sequence ID" value="QEG09758.1"/>
    <property type="molecule type" value="Genomic_DNA"/>
</dbReference>
<feature type="region of interest" description="Disordered" evidence="1">
    <location>
        <begin position="250"/>
        <end position="282"/>
    </location>
</feature>
<reference evidence="3" key="1">
    <citation type="submission" date="2019-05" db="EMBL/GenBank/DDBJ databases">
        <title>The Complete Genome of Stenotrophomonas maltophilia Podophage Ponderosa.</title>
        <authorList>
            <person name="Marquez A."/>
            <person name="Newkirk H."/>
            <person name="Moreland R."/>
            <person name="Gonzalez C."/>
            <person name="Liu M."/>
            <person name="Ramsey J."/>
        </authorList>
    </citation>
    <scope>NUCLEOTIDE SEQUENCE [LARGE SCALE GENOMIC DNA]</scope>
</reference>
<name>A0A5B9N6T2_9CAUD</name>
<keyword evidence="3" id="KW-1185">Reference proteome</keyword>
<evidence type="ECO:0000256" key="1">
    <source>
        <dbReference type="SAM" id="MobiDB-lite"/>
    </source>
</evidence>
<proteinExistence type="predicted"/>
<dbReference type="Proteomes" id="UP000325277">
    <property type="component" value="Segment"/>
</dbReference>
<accession>A0A5B9N6T2</accession>